<keyword evidence="7 14" id="KW-0375">Hydrogen ion transport</keyword>
<keyword evidence="11 14" id="KW-0472">Membrane</keyword>
<evidence type="ECO:0000256" key="13">
    <source>
        <dbReference type="ARBA" id="ARBA00023310"/>
    </source>
</evidence>
<dbReference type="InterPro" id="IPR038376">
    <property type="entry name" value="ATP_synth_asu_C_sf"/>
</dbReference>
<dbReference type="RefSeq" id="WP_153406530.1">
    <property type="nucleotide sequence ID" value="NZ_ML762447.1"/>
</dbReference>
<gene>
    <name evidence="14" type="primary">atpA</name>
    <name evidence="19" type="ORF">F9U64_19375</name>
</gene>
<dbReference type="GO" id="GO:0045259">
    <property type="term" value="C:proton-transporting ATP synthase complex"/>
    <property type="evidence" value="ECO:0007669"/>
    <property type="project" value="UniProtKB-KW"/>
</dbReference>
<comment type="function">
    <text evidence="1 14">Produces ATP from ADP in the presence of a proton gradient across the membrane. The alpha chain is a regulatory subunit.</text>
</comment>
<evidence type="ECO:0000256" key="1">
    <source>
        <dbReference type="ARBA" id="ARBA00003784"/>
    </source>
</evidence>
<dbReference type="InterPro" id="IPR023366">
    <property type="entry name" value="ATP_synth_asu-like_sf"/>
</dbReference>
<feature type="site" description="Required for activity" evidence="14">
    <location>
        <position position="362"/>
    </location>
</feature>
<dbReference type="FunFam" id="2.40.30.20:FF:000001">
    <property type="entry name" value="ATP synthase subunit alpha"/>
    <property type="match status" value="1"/>
</dbReference>
<dbReference type="InterPro" id="IPR027417">
    <property type="entry name" value="P-loop_NTPase"/>
</dbReference>
<feature type="domain" description="ATPase F1/V1/A1 complex alpha/beta subunit N-terminal" evidence="18">
    <location>
        <begin position="25"/>
        <end position="92"/>
    </location>
</feature>
<evidence type="ECO:0000256" key="14">
    <source>
        <dbReference type="HAMAP-Rule" id="MF_01346"/>
    </source>
</evidence>
<evidence type="ECO:0000256" key="6">
    <source>
        <dbReference type="ARBA" id="ARBA00022741"/>
    </source>
</evidence>
<proteinExistence type="inferred from homology"/>
<dbReference type="FunFam" id="1.20.150.20:FF:000001">
    <property type="entry name" value="ATP synthase subunit alpha"/>
    <property type="match status" value="1"/>
</dbReference>
<accession>A0A7C8GQY7</accession>
<dbReference type="NCBIfam" id="TIGR00962">
    <property type="entry name" value="atpA"/>
    <property type="match status" value="1"/>
</dbReference>
<evidence type="ECO:0000256" key="11">
    <source>
        <dbReference type="ARBA" id="ARBA00023136"/>
    </source>
</evidence>
<keyword evidence="8 14" id="KW-0067">ATP-binding</keyword>
<evidence type="ECO:0000259" key="18">
    <source>
        <dbReference type="Pfam" id="PF02874"/>
    </source>
</evidence>
<keyword evidence="5 14" id="KW-1003">Cell membrane</keyword>
<dbReference type="PANTHER" id="PTHR48082">
    <property type="entry name" value="ATP SYNTHASE SUBUNIT ALPHA, MITOCHONDRIAL"/>
    <property type="match status" value="1"/>
</dbReference>
<dbReference type="CDD" id="cd18116">
    <property type="entry name" value="ATP-synt_F1_alpha_N"/>
    <property type="match status" value="1"/>
</dbReference>
<evidence type="ECO:0000256" key="10">
    <source>
        <dbReference type="ARBA" id="ARBA00023065"/>
    </source>
</evidence>
<evidence type="ECO:0000256" key="5">
    <source>
        <dbReference type="ARBA" id="ARBA00022475"/>
    </source>
</evidence>
<dbReference type="CDD" id="cd18113">
    <property type="entry name" value="ATP-synt_F1_alpha_C"/>
    <property type="match status" value="1"/>
</dbReference>
<dbReference type="InterPro" id="IPR005294">
    <property type="entry name" value="ATP_synth_F1_asu"/>
</dbReference>
<dbReference type="Pfam" id="PF00006">
    <property type="entry name" value="ATP-synt_ab"/>
    <property type="match status" value="1"/>
</dbReference>
<dbReference type="InterPro" id="IPR004100">
    <property type="entry name" value="ATPase_F1/V1/A1_a/bsu_N"/>
</dbReference>
<dbReference type="Pfam" id="PF02874">
    <property type="entry name" value="ATP-synt_ab_N"/>
    <property type="match status" value="1"/>
</dbReference>
<comment type="caution">
    <text evidence="19">The sequence shown here is derived from an EMBL/GenBank/DDBJ whole genome shotgun (WGS) entry which is preliminary data.</text>
</comment>
<dbReference type="SUPFAM" id="SSF50615">
    <property type="entry name" value="N-terminal domain of alpha and beta subunits of F1 ATP synthase"/>
    <property type="match status" value="1"/>
</dbReference>
<feature type="binding site" evidence="14">
    <location>
        <begin position="169"/>
        <end position="176"/>
    </location>
    <ligand>
        <name>ATP</name>
        <dbReference type="ChEBI" id="CHEBI:30616"/>
    </ligand>
</feature>
<sequence>MSIKAEEISALIKQQIESYESDIEVSDVGTVIEIGDGIARAHGLDNVMSGELVEFSNGVMGMAQNLEESNVGIVILGPYTGIREGDEVRRTGRIMEVPVGEELIGRVVNPLGQPVDGKGPIETTKARPIESPAPGVMDRKSVDEPLQTGIKAIDALVPIGRGQRELIIGDRQTGKTTVAIDTILNQADQNMICIYVAIGQKDSTVRGTVEVLRKYGALDYTIVVSAGASEPAPLQYLAPYAGVSMGEEFMYNGKHVLVVYDDLSKQANAYRELSLLLRRPPGREAFPGDVFYLHSRLLERAAKLSDAKGGGSLTALPFVETQAGDISAYIPTNVISITDGQIFLQSDLFFSGVRPAINAGLSVSRVGGSAQIKAMKKVAGTLRLDLASFRELESFAQFGSDLDKATQAKLNRGARTVEVLKQGLHKPLVVEKQVMIIFALTKGLLDDIPVEDITRFEEEFLNWMDQNKNDILNTIKETGALADEGEMKAAVEEFKKQFVISQ</sequence>
<evidence type="ECO:0000256" key="15">
    <source>
        <dbReference type="SAM" id="MobiDB-lite"/>
    </source>
</evidence>
<dbReference type="SUPFAM" id="SSF52540">
    <property type="entry name" value="P-loop containing nucleoside triphosphate hydrolases"/>
    <property type="match status" value="1"/>
</dbReference>
<dbReference type="GO" id="GO:0005524">
    <property type="term" value="F:ATP binding"/>
    <property type="evidence" value="ECO:0007669"/>
    <property type="project" value="UniProtKB-UniRule"/>
</dbReference>
<dbReference type="OrthoDB" id="9803053at2"/>
<dbReference type="InterPro" id="IPR036121">
    <property type="entry name" value="ATPase_F1/V1/A1_a/bsu_N_sf"/>
</dbReference>
<dbReference type="Pfam" id="PF00306">
    <property type="entry name" value="ATP-synt_ab_C"/>
    <property type="match status" value="1"/>
</dbReference>
<dbReference type="PANTHER" id="PTHR48082:SF2">
    <property type="entry name" value="ATP SYNTHASE SUBUNIT ALPHA, MITOCHONDRIAL"/>
    <property type="match status" value="1"/>
</dbReference>
<dbReference type="PIRSF" id="PIRSF039088">
    <property type="entry name" value="F_ATPase_subunit_alpha"/>
    <property type="match status" value="1"/>
</dbReference>
<feature type="region of interest" description="Disordered" evidence="15">
    <location>
        <begin position="114"/>
        <end position="140"/>
    </location>
</feature>
<evidence type="ECO:0000313" key="20">
    <source>
        <dbReference type="Proteomes" id="UP000480246"/>
    </source>
</evidence>
<keyword evidence="13 14" id="KW-0066">ATP synthesis</keyword>
<dbReference type="Gene3D" id="1.20.150.20">
    <property type="entry name" value="ATP synthase alpha/beta chain, C-terminal domain"/>
    <property type="match status" value="1"/>
</dbReference>
<comment type="similarity">
    <text evidence="3 14">Belongs to the ATPase alpha/beta chains family.</text>
</comment>
<evidence type="ECO:0000256" key="8">
    <source>
        <dbReference type="ARBA" id="ARBA00022840"/>
    </source>
</evidence>
<evidence type="ECO:0000259" key="17">
    <source>
        <dbReference type="Pfam" id="PF00306"/>
    </source>
</evidence>
<dbReference type="EC" id="7.1.2.2" evidence="14"/>
<dbReference type="InterPro" id="IPR000194">
    <property type="entry name" value="ATPase_F1/V1/A1_a/bsu_nucl-bd"/>
</dbReference>
<dbReference type="EMBL" id="WEID01000102">
    <property type="protein sequence ID" value="KAB8126702.1"/>
    <property type="molecule type" value="Genomic_DNA"/>
</dbReference>
<dbReference type="PROSITE" id="PS00152">
    <property type="entry name" value="ATPASE_ALPHA_BETA"/>
    <property type="match status" value="1"/>
</dbReference>
<dbReference type="GO" id="GO:0043531">
    <property type="term" value="F:ADP binding"/>
    <property type="evidence" value="ECO:0007669"/>
    <property type="project" value="TreeGrafter"/>
</dbReference>
<evidence type="ECO:0000256" key="9">
    <source>
        <dbReference type="ARBA" id="ARBA00022967"/>
    </source>
</evidence>
<protein>
    <recommendedName>
        <fullName evidence="14">ATP synthase subunit alpha</fullName>
        <ecNumber evidence="14">7.1.2.2</ecNumber>
    </recommendedName>
    <alternativeName>
        <fullName evidence="14">ATP synthase F1 sector subunit alpha</fullName>
    </alternativeName>
    <alternativeName>
        <fullName evidence="14">F-ATPase subunit alpha</fullName>
    </alternativeName>
</protein>
<evidence type="ECO:0000259" key="16">
    <source>
        <dbReference type="Pfam" id="PF00006"/>
    </source>
</evidence>
<feature type="domain" description="ATP synthase alpha subunit C-terminal" evidence="17">
    <location>
        <begin position="371"/>
        <end position="494"/>
    </location>
</feature>
<keyword evidence="6 14" id="KW-0547">Nucleotide-binding</keyword>
<keyword evidence="9 14" id="KW-1278">Translocase</keyword>
<keyword evidence="4 14" id="KW-0813">Transport</keyword>
<dbReference type="CDD" id="cd01132">
    <property type="entry name" value="F1-ATPase_alpha_CD"/>
    <property type="match status" value="1"/>
</dbReference>
<feature type="domain" description="ATPase F1/V1/A1 complex alpha/beta subunit nucleotide-binding" evidence="16">
    <location>
        <begin position="149"/>
        <end position="364"/>
    </location>
</feature>
<dbReference type="SUPFAM" id="SSF47917">
    <property type="entry name" value="C-terminal domain of alpha and beta subunits of F1 ATP synthase"/>
    <property type="match status" value="1"/>
</dbReference>
<evidence type="ECO:0000313" key="19">
    <source>
        <dbReference type="EMBL" id="KAB8126702.1"/>
    </source>
</evidence>
<dbReference type="InterPro" id="IPR020003">
    <property type="entry name" value="ATPase_a/bsu_AS"/>
</dbReference>
<dbReference type="HAMAP" id="MF_01346">
    <property type="entry name" value="ATP_synth_alpha_bact"/>
    <property type="match status" value="1"/>
</dbReference>
<organism evidence="19 20">
    <name type="scientific">Gracilibacillus oryzae</name>
    <dbReference type="NCBI Taxonomy" id="1672701"/>
    <lineage>
        <taxon>Bacteria</taxon>
        <taxon>Bacillati</taxon>
        <taxon>Bacillota</taxon>
        <taxon>Bacilli</taxon>
        <taxon>Bacillales</taxon>
        <taxon>Bacillaceae</taxon>
        <taxon>Gracilibacillus</taxon>
    </lineage>
</organism>
<evidence type="ECO:0000256" key="3">
    <source>
        <dbReference type="ARBA" id="ARBA00008936"/>
    </source>
</evidence>
<dbReference type="Gene3D" id="3.40.50.300">
    <property type="entry name" value="P-loop containing nucleotide triphosphate hydrolases"/>
    <property type="match status" value="1"/>
</dbReference>
<comment type="subcellular location">
    <subcellularLocation>
        <location evidence="14">Cell membrane</location>
        <topology evidence="14">Peripheral membrane protein</topology>
    </subcellularLocation>
    <subcellularLocation>
        <location evidence="2">Membrane</location>
        <topology evidence="2">Peripheral membrane protein</topology>
    </subcellularLocation>
</comment>
<evidence type="ECO:0000256" key="4">
    <source>
        <dbReference type="ARBA" id="ARBA00022448"/>
    </source>
</evidence>
<comment type="catalytic activity">
    <reaction evidence="14">
        <text>ATP + H2O + 4 H(+)(in) = ADP + phosphate + 5 H(+)(out)</text>
        <dbReference type="Rhea" id="RHEA:57720"/>
        <dbReference type="ChEBI" id="CHEBI:15377"/>
        <dbReference type="ChEBI" id="CHEBI:15378"/>
        <dbReference type="ChEBI" id="CHEBI:30616"/>
        <dbReference type="ChEBI" id="CHEBI:43474"/>
        <dbReference type="ChEBI" id="CHEBI:456216"/>
        <dbReference type="EC" id="7.1.2.2"/>
    </reaction>
</comment>
<name>A0A7C8GQY7_9BACI</name>
<evidence type="ECO:0000256" key="7">
    <source>
        <dbReference type="ARBA" id="ARBA00022781"/>
    </source>
</evidence>
<keyword evidence="12 14" id="KW-0139">CF(1)</keyword>
<dbReference type="Proteomes" id="UP000480246">
    <property type="component" value="Unassembled WGS sequence"/>
</dbReference>
<keyword evidence="10 14" id="KW-0406">Ion transport</keyword>
<dbReference type="FunFam" id="3.40.50.300:FF:000002">
    <property type="entry name" value="ATP synthase subunit alpha"/>
    <property type="match status" value="1"/>
</dbReference>
<dbReference type="GO" id="GO:0005886">
    <property type="term" value="C:plasma membrane"/>
    <property type="evidence" value="ECO:0007669"/>
    <property type="project" value="UniProtKB-SubCell"/>
</dbReference>
<dbReference type="Gene3D" id="2.40.30.20">
    <property type="match status" value="1"/>
</dbReference>
<evidence type="ECO:0000256" key="2">
    <source>
        <dbReference type="ARBA" id="ARBA00004170"/>
    </source>
</evidence>
<dbReference type="AlphaFoldDB" id="A0A7C8GQY7"/>
<evidence type="ECO:0000256" key="12">
    <source>
        <dbReference type="ARBA" id="ARBA00023196"/>
    </source>
</evidence>
<dbReference type="NCBIfam" id="NF009884">
    <property type="entry name" value="PRK13343.1"/>
    <property type="match status" value="1"/>
</dbReference>
<reference evidence="19 20" key="1">
    <citation type="submission" date="2019-10" db="EMBL/GenBank/DDBJ databases">
        <title>Gracilibacillus sp. nov. isolated from rice seeds.</title>
        <authorList>
            <person name="He S."/>
        </authorList>
    </citation>
    <scope>NUCLEOTIDE SEQUENCE [LARGE SCALE GENOMIC DNA]</scope>
    <source>
        <strain evidence="19 20">TD8</strain>
    </source>
</reference>
<dbReference type="InterPro" id="IPR000793">
    <property type="entry name" value="ATP_synth_asu_C"/>
</dbReference>
<dbReference type="InterPro" id="IPR033732">
    <property type="entry name" value="ATP_synth_F1_a_nt-bd_dom"/>
</dbReference>
<dbReference type="GO" id="GO:0046933">
    <property type="term" value="F:proton-transporting ATP synthase activity, rotational mechanism"/>
    <property type="evidence" value="ECO:0007669"/>
    <property type="project" value="UniProtKB-UniRule"/>
</dbReference>
<keyword evidence="20" id="KW-1185">Reference proteome</keyword>